<gene>
    <name evidence="1" type="ORF">GNZ18_33060</name>
</gene>
<sequence>MTDPIEGEFGALILSGWIADAPDTGRDAAFLLAAVSDDRAAVTMPIVAEAFGLSSQAGSMTSRPSGDGRVELTSDGWAYLRAGDAVYQRPVSSEWADVARVDGRVVLVVAFRPLPAGAPVEPFVDRITAQGVFALGLLPVACTDLH</sequence>
<dbReference type="RefSeq" id="WP_156220560.1">
    <property type="nucleotide sequence ID" value="NZ_WOFH01000014.1"/>
</dbReference>
<dbReference type="InterPro" id="IPR045993">
    <property type="entry name" value="DUF5949"/>
</dbReference>
<accession>A0A7K1LAD7</accession>
<evidence type="ECO:0000313" key="2">
    <source>
        <dbReference type="Proteomes" id="UP000432015"/>
    </source>
</evidence>
<proteinExistence type="predicted"/>
<dbReference type="EMBL" id="WOFH01000014">
    <property type="protein sequence ID" value="MUN41388.1"/>
    <property type="molecule type" value="Genomic_DNA"/>
</dbReference>
<reference evidence="1 2" key="1">
    <citation type="submission" date="2019-11" db="EMBL/GenBank/DDBJ databases">
        <authorList>
            <person name="Cao P."/>
        </authorList>
    </citation>
    <scope>NUCLEOTIDE SEQUENCE [LARGE SCALE GENOMIC DNA]</scope>
    <source>
        <strain evidence="1 2">NEAU-AAG5</strain>
    </source>
</reference>
<dbReference type="AlphaFoldDB" id="A0A7K1LAD7"/>
<comment type="caution">
    <text evidence="1">The sequence shown here is derived from an EMBL/GenBank/DDBJ whole genome shotgun (WGS) entry which is preliminary data.</text>
</comment>
<protein>
    <submittedName>
        <fullName evidence="1">Uncharacterized protein</fullName>
    </submittedName>
</protein>
<organism evidence="1 2">
    <name type="scientific">Actinomadura litoris</name>
    <dbReference type="NCBI Taxonomy" id="2678616"/>
    <lineage>
        <taxon>Bacteria</taxon>
        <taxon>Bacillati</taxon>
        <taxon>Actinomycetota</taxon>
        <taxon>Actinomycetes</taxon>
        <taxon>Streptosporangiales</taxon>
        <taxon>Thermomonosporaceae</taxon>
        <taxon>Actinomadura</taxon>
    </lineage>
</organism>
<name>A0A7K1LAD7_9ACTN</name>
<keyword evidence="2" id="KW-1185">Reference proteome</keyword>
<evidence type="ECO:0000313" key="1">
    <source>
        <dbReference type="EMBL" id="MUN41388.1"/>
    </source>
</evidence>
<dbReference type="Proteomes" id="UP000432015">
    <property type="component" value="Unassembled WGS sequence"/>
</dbReference>
<dbReference type="Pfam" id="PF19374">
    <property type="entry name" value="DUF5949"/>
    <property type="match status" value="1"/>
</dbReference>